<feature type="domain" description="Type I restriction modification DNA specificity" evidence="4">
    <location>
        <begin position="30"/>
        <end position="205"/>
    </location>
</feature>
<keyword evidence="6" id="KW-1185">Reference proteome</keyword>
<dbReference type="EMBL" id="CP001769">
    <property type="protein sequence ID" value="ADB42219.1"/>
    <property type="molecule type" value="Genomic_DNA"/>
</dbReference>
<dbReference type="REBASE" id="23437">
    <property type="entry name" value="S.Sli74ORF6258P"/>
</dbReference>
<feature type="domain" description="Type I restriction modification DNA specificity" evidence="4">
    <location>
        <begin position="300"/>
        <end position="411"/>
    </location>
</feature>
<dbReference type="KEGG" id="sli:Slin_6260"/>
<dbReference type="SUPFAM" id="SSF116734">
    <property type="entry name" value="DNA methylase specificity domain"/>
    <property type="match status" value="2"/>
</dbReference>
<evidence type="ECO:0000313" key="5">
    <source>
        <dbReference type="EMBL" id="ADB42219.1"/>
    </source>
</evidence>
<organism evidence="5 6">
    <name type="scientific">Spirosoma linguale (strain ATCC 33905 / DSM 74 / LMG 10896 / Claus 1)</name>
    <dbReference type="NCBI Taxonomy" id="504472"/>
    <lineage>
        <taxon>Bacteria</taxon>
        <taxon>Pseudomonadati</taxon>
        <taxon>Bacteroidota</taxon>
        <taxon>Cytophagia</taxon>
        <taxon>Cytophagales</taxon>
        <taxon>Cytophagaceae</taxon>
        <taxon>Spirosoma</taxon>
    </lineage>
</organism>
<evidence type="ECO:0000259" key="4">
    <source>
        <dbReference type="Pfam" id="PF01420"/>
    </source>
</evidence>
<dbReference type="GO" id="GO:0003677">
    <property type="term" value="F:DNA binding"/>
    <property type="evidence" value="ECO:0007669"/>
    <property type="project" value="UniProtKB-KW"/>
</dbReference>
<evidence type="ECO:0000256" key="3">
    <source>
        <dbReference type="ARBA" id="ARBA00023125"/>
    </source>
</evidence>
<dbReference type="InterPro" id="IPR051212">
    <property type="entry name" value="Type-I_RE_S_subunit"/>
</dbReference>
<dbReference type="InterPro" id="IPR044946">
    <property type="entry name" value="Restrct_endonuc_typeI_TRD_sf"/>
</dbReference>
<evidence type="ECO:0000256" key="1">
    <source>
        <dbReference type="ARBA" id="ARBA00010923"/>
    </source>
</evidence>
<protein>
    <submittedName>
        <fullName evidence="5">Restriction modification system DNA specificity domain protein</fullName>
    </submittedName>
</protein>
<dbReference type="Pfam" id="PF01420">
    <property type="entry name" value="Methylase_S"/>
    <property type="match status" value="2"/>
</dbReference>
<gene>
    <name evidence="5" type="ordered locus">Slin_6260</name>
</gene>
<evidence type="ECO:0000256" key="2">
    <source>
        <dbReference type="ARBA" id="ARBA00022747"/>
    </source>
</evidence>
<dbReference type="PANTHER" id="PTHR43140:SF1">
    <property type="entry name" value="TYPE I RESTRICTION ENZYME ECOKI SPECIFICITY SUBUNIT"/>
    <property type="match status" value="1"/>
</dbReference>
<dbReference type="GO" id="GO:0009307">
    <property type="term" value="P:DNA restriction-modification system"/>
    <property type="evidence" value="ECO:0007669"/>
    <property type="project" value="UniProtKB-KW"/>
</dbReference>
<dbReference type="STRING" id="504472.Slin_6260"/>
<comment type="similarity">
    <text evidence="1">Belongs to the type-I restriction system S methylase family.</text>
</comment>
<keyword evidence="3" id="KW-0238">DNA-binding</keyword>
<dbReference type="HOGENOM" id="CLU_021095_1_2_10"/>
<reference evidence="5 6" key="1">
    <citation type="journal article" date="2010" name="Stand. Genomic Sci.">
        <title>Complete genome sequence of Spirosoma linguale type strain (1).</title>
        <authorList>
            <person name="Lail K."/>
            <person name="Sikorski J."/>
            <person name="Saunders E."/>
            <person name="Lapidus A."/>
            <person name="Glavina Del Rio T."/>
            <person name="Copeland A."/>
            <person name="Tice H."/>
            <person name="Cheng J.-F."/>
            <person name="Lucas S."/>
            <person name="Nolan M."/>
            <person name="Bruce D."/>
            <person name="Goodwin L."/>
            <person name="Pitluck S."/>
            <person name="Ivanova N."/>
            <person name="Mavromatis K."/>
            <person name="Ovchinnikova G."/>
            <person name="Pati A."/>
            <person name="Chen A."/>
            <person name="Palaniappan K."/>
            <person name="Land M."/>
            <person name="Hauser L."/>
            <person name="Chang Y.-J."/>
            <person name="Jeffries C.D."/>
            <person name="Chain P."/>
            <person name="Brettin T."/>
            <person name="Detter J.C."/>
            <person name="Schuetze A."/>
            <person name="Rohde M."/>
            <person name="Tindall B.J."/>
            <person name="Goeker M."/>
            <person name="Bristow J."/>
            <person name="Eisen J.A."/>
            <person name="Markowitz V."/>
            <person name="Hugenholtz P."/>
            <person name="Kyrpides N.C."/>
            <person name="Klenk H.-P."/>
            <person name="Chen F."/>
        </authorList>
    </citation>
    <scope>NUCLEOTIDE SEQUENCE [LARGE SCALE GENOMIC DNA]</scope>
    <source>
        <strain evidence="6">ATCC 33905 / DSM 74 / LMG 10896 / Claus 1</strain>
    </source>
</reference>
<dbReference type="AlphaFoldDB" id="D2QTT7"/>
<dbReference type="eggNOG" id="COG0732">
    <property type="taxonomic scope" value="Bacteria"/>
</dbReference>
<dbReference type="InterPro" id="IPR000055">
    <property type="entry name" value="Restrct_endonuc_typeI_TRD"/>
</dbReference>
<name>D2QTT7_SPILD</name>
<keyword evidence="2" id="KW-0680">Restriction system</keyword>
<accession>D2QTT7</accession>
<evidence type="ECO:0000313" key="6">
    <source>
        <dbReference type="Proteomes" id="UP000002028"/>
    </source>
</evidence>
<proteinExistence type="inferred from homology"/>
<dbReference type="PANTHER" id="PTHR43140">
    <property type="entry name" value="TYPE-1 RESTRICTION ENZYME ECOKI SPECIFICITY PROTEIN"/>
    <property type="match status" value="1"/>
</dbReference>
<dbReference type="Gene3D" id="3.90.220.20">
    <property type="entry name" value="DNA methylase specificity domains"/>
    <property type="match status" value="2"/>
</dbReference>
<dbReference type="Proteomes" id="UP000002028">
    <property type="component" value="Chromosome"/>
</dbReference>
<sequence length="441" mass="50088">MTMIAEQPIQTNRYPQYKDSGLEWIGEIPAHWEVGRIKYVCKINQRSLPESTAKSFPIHYVDIGSVTLEEGIVQTEEFEFKNAPSRARRIANAGDTIISTVRTYLKAIAFVDEQQSQFIYSTGFAVLNPLPLIMPKFLAMAVKSDSFTEQVSANSKGMSYPAINSTELGCLAICFPPLSEQTRIAEFLDRKTAQIDQAIAQKEQLIELLNERRQVMIHRAVTRGLNPNAPMKDSGIDRGDARWIGEIPAHWEVSRINWLFTEKDETGYPDLPLLIVSINSGVTVRDMDDTEIRKQVAEDFNVYKRALAGDIAFNKMRMWQGAVGVVPQDGLVSPDYVVARPNNFVNSAYYGFLFKTREYLAEFVKHSHGIAWDRNRLYWEDFKSIFAMVPPLEEQNQIVDFLNAQNEEMSFASTKIQKQIQKLQELKSTLINSAVTGKIKV</sequence>
<dbReference type="CDD" id="cd16961">
    <property type="entry name" value="RMtype1_S_TRD-CR_like"/>
    <property type="match status" value="1"/>
</dbReference>